<proteinExistence type="predicted"/>
<reference evidence="1" key="1">
    <citation type="submission" date="2021-08" db="EMBL/GenBank/DDBJ databases">
        <title>The first chromosome-level gecko genome reveals the dynamic sex chromosomes of Neotropical dwarf geckos (Sphaerodactylidae: Sphaerodactylus).</title>
        <authorList>
            <person name="Pinto B.J."/>
            <person name="Keating S.E."/>
            <person name="Gamble T."/>
        </authorList>
    </citation>
    <scope>NUCLEOTIDE SEQUENCE</scope>
    <source>
        <strain evidence="1">TG3544</strain>
    </source>
</reference>
<gene>
    <name evidence="1" type="ORF">K3G42_020237</name>
</gene>
<evidence type="ECO:0000313" key="2">
    <source>
        <dbReference type="Proteomes" id="UP000827872"/>
    </source>
</evidence>
<dbReference type="Proteomes" id="UP000827872">
    <property type="component" value="Linkage Group LG10"/>
</dbReference>
<organism evidence="1 2">
    <name type="scientific">Sphaerodactylus townsendi</name>
    <dbReference type="NCBI Taxonomy" id="933632"/>
    <lineage>
        <taxon>Eukaryota</taxon>
        <taxon>Metazoa</taxon>
        <taxon>Chordata</taxon>
        <taxon>Craniata</taxon>
        <taxon>Vertebrata</taxon>
        <taxon>Euteleostomi</taxon>
        <taxon>Lepidosauria</taxon>
        <taxon>Squamata</taxon>
        <taxon>Bifurcata</taxon>
        <taxon>Gekkota</taxon>
        <taxon>Sphaerodactylidae</taxon>
        <taxon>Sphaerodactylus</taxon>
    </lineage>
</organism>
<comment type="caution">
    <text evidence="1">The sequence shown here is derived from an EMBL/GenBank/DDBJ whole genome shotgun (WGS) entry which is preliminary data.</text>
</comment>
<accession>A0ACB8E8M2</accession>
<dbReference type="EMBL" id="CM037623">
    <property type="protein sequence ID" value="KAH7988663.1"/>
    <property type="molecule type" value="Genomic_DNA"/>
</dbReference>
<sequence>MSMRGGKPGFCGRPLLLLAALLVAESSQLDGAKVNSIKATLLGEAPTQPTNRTAPIHLGLALGSGKKGKILGPGGKSLKHFRRQGEHQ</sequence>
<evidence type="ECO:0000313" key="1">
    <source>
        <dbReference type="EMBL" id="KAH7988663.1"/>
    </source>
</evidence>
<protein>
    <submittedName>
        <fullName evidence="1">Uncharacterized protein</fullName>
    </submittedName>
</protein>
<name>A0ACB8E8M2_9SAUR</name>
<keyword evidence="2" id="KW-1185">Reference proteome</keyword>